<gene>
    <name evidence="11" type="ORF">BS47DRAFT_1336624</name>
</gene>
<evidence type="ECO:0000256" key="6">
    <source>
        <dbReference type="ARBA" id="ARBA00022840"/>
    </source>
</evidence>
<dbReference type="PANTHER" id="PTHR24343">
    <property type="entry name" value="SERINE/THREONINE KINASE"/>
    <property type="match status" value="1"/>
</dbReference>
<organism evidence="11 12">
    <name type="scientific">Hydnum rufescens UP504</name>
    <dbReference type="NCBI Taxonomy" id="1448309"/>
    <lineage>
        <taxon>Eukaryota</taxon>
        <taxon>Fungi</taxon>
        <taxon>Dikarya</taxon>
        <taxon>Basidiomycota</taxon>
        <taxon>Agaricomycotina</taxon>
        <taxon>Agaricomycetes</taxon>
        <taxon>Cantharellales</taxon>
        <taxon>Hydnaceae</taxon>
        <taxon>Hydnum</taxon>
    </lineage>
</organism>
<feature type="compositionally biased region" description="Polar residues" evidence="9">
    <location>
        <begin position="216"/>
        <end position="231"/>
    </location>
</feature>
<evidence type="ECO:0000256" key="3">
    <source>
        <dbReference type="ARBA" id="ARBA00022679"/>
    </source>
</evidence>
<evidence type="ECO:0000256" key="8">
    <source>
        <dbReference type="ARBA" id="ARBA00048679"/>
    </source>
</evidence>
<name>A0A9P6BBT4_9AGAM</name>
<dbReference type="Pfam" id="PF00069">
    <property type="entry name" value="Pkinase"/>
    <property type="match status" value="1"/>
</dbReference>
<dbReference type="SUPFAM" id="SSF56112">
    <property type="entry name" value="Protein kinase-like (PK-like)"/>
    <property type="match status" value="1"/>
</dbReference>
<evidence type="ECO:0000256" key="1">
    <source>
        <dbReference type="ARBA" id="ARBA00012513"/>
    </source>
</evidence>
<feature type="domain" description="Protein kinase" evidence="10">
    <location>
        <begin position="1"/>
        <end position="210"/>
    </location>
</feature>
<dbReference type="GO" id="GO:0005524">
    <property type="term" value="F:ATP binding"/>
    <property type="evidence" value="ECO:0007669"/>
    <property type="project" value="UniProtKB-KW"/>
</dbReference>
<evidence type="ECO:0000313" key="12">
    <source>
        <dbReference type="Proteomes" id="UP000886523"/>
    </source>
</evidence>
<reference evidence="11" key="1">
    <citation type="journal article" date="2020" name="Nat. Commun.">
        <title>Large-scale genome sequencing of mycorrhizal fungi provides insights into the early evolution of symbiotic traits.</title>
        <authorList>
            <person name="Miyauchi S."/>
            <person name="Kiss E."/>
            <person name="Kuo A."/>
            <person name="Drula E."/>
            <person name="Kohler A."/>
            <person name="Sanchez-Garcia M."/>
            <person name="Morin E."/>
            <person name="Andreopoulos B."/>
            <person name="Barry K.W."/>
            <person name="Bonito G."/>
            <person name="Buee M."/>
            <person name="Carver A."/>
            <person name="Chen C."/>
            <person name="Cichocki N."/>
            <person name="Clum A."/>
            <person name="Culley D."/>
            <person name="Crous P.W."/>
            <person name="Fauchery L."/>
            <person name="Girlanda M."/>
            <person name="Hayes R.D."/>
            <person name="Keri Z."/>
            <person name="LaButti K."/>
            <person name="Lipzen A."/>
            <person name="Lombard V."/>
            <person name="Magnuson J."/>
            <person name="Maillard F."/>
            <person name="Murat C."/>
            <person name="Nolan M."/>
            <person name="Ohm R.A."/>
            <person name="Pangilinan J."/>
            <person name="Pereira M.F."/>
            <person name="Perotto S."/>
            <person name="Peter M."/>
            <person name="Pfister S."/>
            <person name="Riley R."/>
            <person name="Sitrit Y."/>
            <person name="Stielow J.B."/>
            <person name="Szollosi G."/>
            <person name="Zifcakova L."/>
            <person name="Stursova M."/>
            <person name="Spatafora J.W."/>
            <person name="Tedersoo L."/>
            <person name="Vaario L.M."/>
            <person name="Yamada A."/>
            <person name="Yan M."/>
            <person name="Wang P."/>
            <person name="Xu J."/>
            <person name="Bruns T."/>
            <person name="Baldrian P."/>
            <person name="Vilgalys R."/>
            <person name="Dunand C."/>
            <person name="Henrissat B."/>
            <person name="Grigoriev I.V."/>
            <person name="Hibbett D."/>
            <person name="Nagy L.G."/>
            <person name="Martin F.M."/>
        </authorList>
    </citation>
    <scope>NUCLEOTIDE SEQUENCE</scope>
    <source>
        <strain evidence="11">UP504</strain>
    </source>
</reference>
<dbReference type="GO" id="GO:0005829">
    <property type="term" value="C:cytosol"/>
    <property type="evidence" value="ECO:0007669"/>
    <property type="project" value="TreeGrafter"/>
</dbReference>
<feature type="compositionally biased region" description="Polar residues" evidence="9">
    <location>
        <begin position="165"/>
        <end position="196"/>
    </location>
</feature>
<sequence length="429" mass="46595">MEYAPYDLFSVVMTGRMSRPEIFCVFRQICNGVDYLHGMGLAHRDLKLDNCVMTTDNVVKLIDFGTATVFHYPGKAQVAASGVVGSDPYLAPEVLADKTYDPRKTDVWSVAMIFLCMILRRFPWKIPDPKVDASYRAFVNAHPDLTKKRPPHKPSVNVFIDGPTRNHSGSTTSERLSQASSEASSTVLQSSNTGDASSRRSSTDVDEPTIAAGLGSPTTAKGGNSTSTLPSSMPGHLIDLRESPVEDRHMDLSVLAMPRPTQTTESEPTTPTHTKSEPFDALLVPQRRSTTPAAHSGINRTNSPAATPKHTSVSHDNHLPESDTSAEESPQIGADSIFRLLPRESRSAIRRMMHIEPSARCTLSDLLHGTGKSSGLVCGCGGIKCGGGLNTPPSDEWLKNISPCSLGVPEHSHTTAMVDEKQHKRKFFH</sequence>
<dbReference type="InterPro" id="IPR008271">
    <property type="entry name" value="Ser/Thr_kinase_AS"/>
</dbReference>
<dbReference type="PROSITE" id="PS50011">
    <property type="entry name" value="PROTEIN_KINASE_DOM"/>
    <property type="match status" value="1"/>
</dbReference>
<dbReference type="GO" id="GO:0004674">
    <property type="term" value="F:protein serine/threonine kinase activity"/>
    <property type="evidence" value="ECO:0007669"/>
    <property type="project" value="UniProtKB-KW"/>
</dbReference>
<dbReference type="EMBL" id="MU128915">
    <property type="protein sequence ID" value="KAF9519901.1"/>
    <property type="molecule type" value="Genomic_DNA"/>
</dbReference>
<dbReference type="EC" id="2.7.11.1" evidence="1"/>
<feature type="region of interest" description="Disordered" evidence="9">
    <location>
        <begin position="144"/>
        <end position="237"/>
    </location>
</feature>
<evidence type="ECO:0000256" key="5">
    <source>
        <dbReference type="ARBA" id="ARBA00022777"/>
    </source>
</evidence>
<evidence type="ECO:0000256" key="4">
    <source>
        <dbReference type="ARBA" id="ARBA00022741"/>
    </source>
</evidence>
<evidence type="ECO:0000256" key="2">
    <source>
        <dbReference type="ARBA" id="ARBA00022527"/>
    </source>
</evidence>
<dbReference type="PROSITE" id="PS00108">
    <property type="entry name" value="PROTEIN_KINASE_ST"/>
    <property type="match status" value="1"/>
</dbReference>
<dbReference type="PANTHER" id="PTHR24343:SF137">
    <property type="entry name" value="SERINE_THREONINE-PROTEIN KINASE HRK1"/>
    <property type="match status" value="1"/>
</dbReference>
<evidence type="ECO:0000256" key="7">
    <source>
        <dbReference type="ARBA" id="ARBA00047899"/>
    </source>
</evidence>
<dbReference type="InterPro" id="IPR011009">
    <property type="entry name" value="Kinase-like_dom_sf"/>
</dbReference>
<dbReference type="Proteomes" id="UP000886523">
    <property type="component" value="Unassembled WGS sequence"/>
</dbReference>
<accession>A0A9P6BBT4</accession>
<keyword evidence="6" id="KW-0067">ATP-binding</keyword>
<dbReference type="AlphaFoldDB" id="A0A9P6BBT4"/>
<dbReference type="Gene3D" id="1.10.510.10">
    <property type="entry name" value="Transferase(Phosphotransferase) domain 1"/>
    <property type="match status" value="1"/>
</dbReference>
<comment type="catalytic activity">
    <reaction evidence="8">
        <text>L-seryl-[protein] + ATP = O-phospho-L-seryl-[protein] + ADP + H(+)</text>
        <dbReference type="Rhea" id="RHEA:17989"/>
        <dbReference type="Rhea" id="RHEA-COMP:9863"/>
        <dbReference type="Rhea" id="RHEA-COMP:11604"/>
        <dbReference type="ChEBI" id="CHEBI:15378"/>
        <dbReference type="ChEBI" id="CHEBI:29999"/>
        <dbReference type="ChEBI" id="CHEBI:30616"/>
        <dbReference type="ChEBI" id="CHEBI:83421"/>
        <dbReference type="ChEBI" id="CHEBI:456216"/>
        <dbReference type="EC" id="2.7.11.1"/>
    </reaction>
</comment>
<proteinExistence type="predicted"/>
<feature type="region of interest" description="Disordered" evidence="9">
    <location>
        <begin position="256"/>
        <end position="334"/>
    </location>
</feature>
<keyword evidence="2" id="KW-0723">Serine/threonine-protein kinase</keyword>
<dbReference type="SMART" id="SM00220">
    <property type="entry name" value="S_TKc"/>
    <property type="match status" value="1"/>
</dbReference>
<keyword evidence="12" id="KW-1185">Reference proteome</keyword>
<feature type="compositionally biased region" description="Polar residues" evidence="9">
    <location>
        <begin position="287"/>
        <end position="311"/>
    </location>
</feature>
<dbReference type="OrthoDB" id="6513151at2759"/>
<keyword evidence="3" id="KW-0808">Transferase</keyword>
<protein>
    <recommendedName>
        <fullName evidence="1">non-specific serine/threonine protein kinase</fullName>
        <ecNumber evidence="1">2.7.11.1</ecNumber>
    </recommendedName>
</protein>
<keyword evidence="5" id="KW-0418">Kinase</keyword>
<evidence type="ECO:0000313" key="11">
    <source>
        <dbReference type="EMBL" id="KAF9519901.1"/>
    </source>
</evidence>
<feature type="compositionally biased region" description="Low complexity" evidence="9">
    <location>
        <begin position="258"/>
        <end position="273"/>
    </location>
</feature>
<comment type="caution">
    <text evidence="11">The sequence shown here is derived from an EMBL/GenBank/DDBJ whole genome shotgun (WGS) entry which is preliminary data.</text>
</comment>
<evidence type="ECO:0000256" key="9">
    <source>
        <dbReference type="SAM" id="MobiDB-lite"/>
    </source>
</evidence>
<dbReference type="InterPro" id="IPR000719">
    <property type="entry name" value="Prot_kinase_dom"/>
</dbReference>
<comment type="catalytic activity">
    <reaction evidence="7">
        <text>L-threonyl-[protein] + ATP = O-phospho-L-threonyl-[protein] + ADP + H(+)</text>
        <dbReference type="Rhea" id="RHEA:46608"/>
        <dbReference type="Rhea" id="RHEA-COMP:11060"/>
        <dbReference type="Rhea" id="RHEA-COMP:11605"/>
        <dbReference type="ChEBI" id="CHEBI:15378"/>
        <dbReference type="ChEBI" id="CHEBI:30013"/>
        <dbReference type="ChEBI" id="CHEBI:30616"/>
        <dbReference type="ChEBI" id="CHEBI:61977"/>
        <dbReference type="ChEBI" id="CHEBI:456216"/>
        <dbReference type="EC" id="2.7.11.1"/>
    </reaction>
</comment>
<evidence type="ECO:0000259" key="10">
    <source>
        <dbReference type="PROSITE" id="PS50011"/>
    </source>
</evidence>
<keyword evidence="4" id="KW-0547">Nucleotide-binding</keyword>